<evidence type="ECO:0000256" key="1">
    <source>
        <dbReference type="SAM" id="MobiDB-lite"/>
    </source>
</evidence>
<proteinExistence type="predicted"/>
<dbReference type="EMBL" id="HBII01041934">
    <property type="protein sequence ID" value="CAE0358649.1"/>
    <property type="molecule type" value="Transcribed_RNA"/>
</dbReference>
<accession>A0A7S3JLT1</accession>
<organism evidence="2">
    <name type="scientific">Euplotes harpa</name>
    <dbReference type="NCBI Taxonomy" id="151035"/>
    <lineage>
        <taxon>Eukaryota</taxon>
        <taxon>Sar</taxon>
        <taxon>Alveolata</taxon>
        <taxon>Ciliophora</taxon>
        <taxon>Intramacronucleata</taxon>
        <taxon>Spirotrichea</taxon>
        <taxon>Hypotrichia</taxon>
        <taxon>Euplotida</taxon>
        <taxon>Euplotidae</taxon>
        <taxon>Euplotes</taxon>
    </lineage>
</organism>
<feature type="region of interest" description="Disordered" evidence="1">
    <location>
        <begin position="39"/>
        <end position="86"/>
    </location>
</feature>
<protein>
    <submittedName>
        <fullName evidence="2">Uncharacterized protein</fullName>
    </submittedName>
</protein>
<dbReference type="AlphaFoldDB" id="A0A7S3JLT1"/>
<sequence length="132" mass="15187">MSSISLFNNFINIKTSKNKHNENCVNINKCEKSMSKKLFKPQANSKNKSKHQVKPVAKPIQRTRQPRGNSMNPNMTARPQQALSSKPDLKNLVLQFRCKSPEMRQLDSILEMYRAHEFKNEKAVGEIISESK</sequence>
<name>A0A7S3JLT1_9SPIT</name>
<evidence type="ECO:0000313" key="2">
    <source>
        <dbReference type="EMBL" id="CAE0358649.1"/>
    </source>
</evidence>
<gene>
    <name evidence="2" type="ORF">EHAR0213_LOCUS17572</name>
</gene>
<reference evidence="2" key="1">
    <citation type="submission" date="2021-01" db="EMBL/GenBank/DDBJ databases">
        <authorList>
            <person name="Corre E."/>
            <person name="Pelletier E."/>
            <person name="Niang G."/>
            <person name="Scheremetjew M."/>
            <person name="Finn R."/>
            <person name="Kale V."/>
            <person name="Holt S."/>
            <person name="Cochrane G."/>
            <person name="Meng A."/>
            <person name="Brown T."/>
            <person name="Cohen L."/>
        </authorList>
    </citation>
    <scope>NUCLEOTIDE SEQUENCE</scope>
    <source>
        <strain evidence="2">FSP1.4</strain>
    </source>
</reference>
<feature type="compositionally biased region" description="Polar residues" evidence="1">
    <location>
        <begin position="62"/>
        <end position="84"/>
    </location>
</feature>